<accession>A0A384JTV8</accession>
<sequence>MSSRFWSHSPYDEEEMNEPTQQQQSSNRSRQSRPGPWASEPLSSEERVRRADLFNEDRQSEARAAGEAYDQAQVQARAAYEVYIQAQSETGAACEAYKQAQSEAGAAYEAYDQAQSKARTAQGAFNQAQLDFYNETWYQEAPPASSGNPEFFQGSTQSKSAKQKKQEEKAQRAADKKHRQEARRAAEEEARKEKKRFENMTPWEYAKQWSESDRAAYGNAFDDFSASATAFIKDNTQEFPRLKKHGCARQNCVRGEILGVCHHEVELTLRGSGAFDENMMKKERLRWHPDRWTGKGDLQTKANELFQLIQRIIDGDVNA</sequence>
<feature type="region of interest" description="Disordered" evidence="1">
    <location>
        <begin position="1"/>
        <end position="49"/>
    </location>
</feature>
<feature type="compositionally biased region" description="Basic and acidic residues" evidence="1">
    <location>
        <begin position="182"/>
        <end position="195"/>
    </location>
</feature>
<proteinExistence type="predicted"/>
<feature type="compositionally biased region" description="Basic and acidic residues" evidence="1">
    <location>
        <begin position="164"/>
        <end position="174"/>
    </location>
</feature>
<organism evidence="2 3">
    <name type="scientific">Botryotinia fuckeliana (strain B05.10)</name>
    <name type="common">Noble rot fungus</name>
    <name type="synonym">Botrytis cinerea</name>
    <dbReference type="NCBI Taxonomy" id="332648"/>
    <lineage>
        <taxon>Eukaryota</taxon>
        <taxon>Fungi</taxon>
        <taxon>Dikarya</taxon>
        <taxon>Ascomycota</taxon>
        <taxon>Pezizomycotina</taxon>
        <taxon>Leotiomycetes</taxon>
        <taxon>Helotiales</taxon>
        <taxon>Sclerotiniaceae</taxon>
        <taxon>Botrytis</taxon>
    </lineage>
</organism>
<dbReference type="KEGG" id="bfu:BCIN_10g00210"/>
<gene>
    <name evidence="2" type="ORF">BCIN_10g00210</name>
</gene>
<dbReference type="AlphaFoldDB" id="A0A384JTV8"/>
<evidence type="ECO:0000256" key="1">
    <source>
        <dbReference type="SAM" id="MobiDB-lite"/>
    </source>
</evidence>
<protein>
    <submittedName>
        <fullName evidence="2">Uncharacterized protein</fullName>
    </submittedName>
</protein>
<reference evidence="2 3" key="1">
    <citation type="journal article" date="2011" name="PLoS Genet.">
        <title>Genomic analysis of the necrotrophic fungal pathogens Sclerotinia sclerotiorum and Botrytis cinerea.</title>
        <authorList>
            <person name="Amselem J."/>
            <person name="Cuomo C.A."/>
            <person name="van Kan J.A."/>
            <person name="Viaud M."/>
            <person name="Benito E.P."/>
            <person name="Couloux A."/>
            <person name="Coutinho P.M."/>
            <person name="de Vries R.P."/>
            <person name="Dyer P.S."/>
            <person name="Fillinger S."/>
            <person name="Fournier E."/>
            <person name="Gout L."/>
            <person name="Hahn M."/>
            <person name="Kohn L."/>
            <person name="Lapalu N."/>
            <person name="Plummer K.M."/>
            <person name="Pradier J.M."/>
            <person name="Quevillon E."/>
            <person name="Sharon A."/>
            <person name="Simon A."/>
            <person name="ten Have A."/>
            <person name="Tudzynski B."/>
            <person name="Tudzynski P."/>
            <person name="Wincker P."/>
            <person name="Andrew M."/>
            <person name="Anthouard V."/>
            <person name="Beever R.E."/>
            <person name="Beffa R."/>
            <person name="Benoit I."/>
            <person name="Bouzid O."/>
            <person name="Brault B."/>
            <person name="Chen Z."/>
            <person name="Choquer M."/>
            <person name="Collemare J."/>
            <person name="Cotton P."/>
            <person name="Danchin E.G."/>
            <person name="Da Silva C."/>
            <person name="Gautier A."/>
            <person name="Giraud C."/>
            <person name="Giraud T."/>
            <person name="Gonzalez C."/>
            <person name="Grossetete S."/>
            <person name="Guldener U."/>
            <person name="Henrissat B."/>
            <person name="Howlett B.J."/>
            <person name="Kodira C."/>
            <person name="Kretschmer M."/>
            <person name="Lappartient A."/>
            <person name="Leroch M."/>
            <person name="Levis C."/>
            <person name="Mauceli E."/>
            <person name="Neuveglise C."/>
            <person name="Oeser B."/>
            <person name="Pearson M."/>
            <person name="Poulain J."/>
            <person name="Poussereau N."/>
            <person name="Quesneville H."/>
            <person name="Rascle C."/>
            <person name="Schumacher J."/>
            <person name="Segurens B."/>
            <person name="Sexton A."/>
            <person name="Silva E."/>
            <person name="Sirven C."/>
            <person name="Soanes D.M."/>
            <person name="Talbot N.J."/>
            <person name="Templeton M."/>
            <person name="Yandava C."/>
            <person name="Yarden O."/>
            <person name="Zeng Q."/>
            <person name="Rollins J.A."/>
            <person name="Lebrun M.H."/>
            <person name="Dickman M."/>
        </authorList>
    </citation>
    <scope>NUCLEOTIDE SEQUENCE [LARGE SCALE GENOMIC DNA]</scope>
    <source>
        <strain evidence="2 3">B05.10</strain>
    </source>
</reference>
<dbReference type="VEuPathDB" id="FungiDB:Bcin10g00210"/>
<dbReference type="Proteomes" id="UP000001798">
    <property type="component" value="Chromosome 10"/>
</dbReference>
<name>A0A384JTV8_BOTFB</name>
<feature type="region of interest" description="Disordered" evidence="1">
    <location>
        <begin position="136"/>
        <end position="195"/>
    </location>
</feature>
<feature type="compositionally biased region" description="Low complexity" evidence="1">
    <location>
        <begin position="21"/>
        <end position="33"/>
    </location>
</feature>
<keyword evidence="3" id="KW-1185">Reference proteome</keyword>
<dbReference type="EMBL" id="CP009814">
    <property type="protein sequence ID" value="ATZ53993.1"/>
    <property type="molecule type" value="Genomic_DNA"/>
</dbReference>
<dbReference type="OrthoDB" id="4764735at2759"/>
<reference evidence="2 3" key="3">
    <citation type="journal article" date="2017" name="Mol. Plant Pathol.">
        <title>A gapless genome sequence of the fungus Botrytis cinerea.</title>
        <authorList>
            <person name="Van Kan J.A."/>
            <person name="Stassen J.H."/>
            <person name="Mosbach A."/>
            <person name="Van Der Lee T.A."/>
            <person name="Faino L."/>
            <person name="Farmer A.D."/>
            <person name="Papasotiriou D.G."/>
            <person name="Zhou S."/>
            <person name="Seidl M.F."/>
            <person name="Cottam E."/>
            <person name="Edel D."/>
            <person name="Hahn M."/>
            <person name="Schwartz D.C."/>
            <person name="Dietrich R.A."/>
            <person name="Widdison S."/>
            <person name="Scalliet G."/>
        </authorList>
    </citation>
    <scope>NUCLEOTIDE SEQUENCE [LARGE SCALE GENOMIC DNA]</scope>
    <source>
        <strain evidence="2 3">B05.10</strain>
    </source>
</reference>
<reference evidence="2 3" key="2">
    <citation type="journal article" date="2012" name="Eukaryot. Cell">
        <title>Genome update of Botrytis cinerea strains B05.10 and T4.</title>
        <authorList>
            <person name="Staats M."/>
            <person name="van Kan J.A."/>
        </authorList>
    </citation>
    <scope>NUCLEOTIDE SEQUENCE [LARGE SCALE GENOMIC DNA]</scope>
    <source>
        <strain evidence="2 3">B05.10</strain>
    </source>
</reference>
<dbReference type="GeneID" id="5434722"/>
<dbReference type="RefSeq" id="XP_001554167.1">
    <property type="nucleotide sequence ID" value="XM_001554117.2"/>
</dbReference>
<feature type="compositionally biased region" description="Polar residues" evidence="1">
    <location>
        <begin position="145"/>
        <end position="156"/>
    </location>
</feature>
<evidence type="ECO:0000313" key="2">
    <source>
        <dbReference type="EMBL" id="ATZ53993.1"/>
    </source>
</evidence>
<evidence type="ECO:0000313" key="3">
    <source>
        <dbReference type="Proteomes" id="UP000001798"/>
    </source>
</evidence>